<feature type="transmembrane region" description="Helical" evidence="3">
    <location>
        <begin position="150"/>
        <end position="173"/>
    </location>
</feature>
<evidence type="ECO:0000256" key="3">
    <source>
        <dbReference type="SAM" id="Phobius"/>
    </source>
</evidence>
<keyword evidence="3" id="KW-0472">Membrane</keyword>
<feature type="coiled-coil region" evidence="1">
    <location>
        <begin position="205"/>
        <end position="310"/>
    </location>
</feature>
<keyword evidence="1" id="KW-0175">Coiled coil</keyword>
<keyword evidence="3" id="KW-0812">Transmembrane</keyword>
<keyword evidence="5" id="KW-1185">Reference proteome</keyword>
<evidence type="ECO:0000313" key="5">
    <source>
        <dbReference type="Proteomes" id="UP001497623"/>
    </source>
</evidence>
<feature type="region of interest" description="Disordered" evidence="2">
    <location>
        <begin position="70"/>
        <end position="101"/>
    </location>
</feature>
<dbReference type="SUPFAM" id="SSF50891">
    <property type="entry name" value="Cyclophilin-like"/>
    <property type="match status" value="1"/>
</dbReference>
<feature type="region of interest" description="Disordered" evidence="2">
    <location>
        <begin position="1"/>
        <end position="40"/>
    </location>
</feature>
<dbReference type="EMBL" id="CAXKWB010009514">
    <property type="protein sequence ID" value="CAL4095017.1"/>
    <property type="molecule type" value="Genomic_DNA"/>
</dbReference>
<dbReference type="Proteomes" id="UP001497623">
    <property type="component" value="Unassembled WGS sequence"/>
</dbReference>
<feature type="non-terminal residue" evidence="4">
    <location>
        <position position="1"/>
    </location>
</feature>
<sequence length="602" mass="67160">KTDCGSTHRDLYRDKDMDSAAVDSGGEGPPQQKRFSKLSEYSPLSDDCVSEVEGDYLDPNFASIANTPMPKLKFQSPADHDLHNGNGNSQPHIKNAPKNPFSAPKELLPLRAVPEDNISMLSQEDDVCSSHSQQLKKNQKRVSKCPKASTILVILLLIFVSISLGLIILSVNYDMNLKAAQSELVAAQLIQKPLREERQDVQIDFEDYELKNQIWQEEVDQLKAEVTLLKASEVDLKKKMNNSLQKQEDIFQQLQTSEEDLKKKLNNSLQKQEDISQQLKISEDDAKKQLNEATHKYEELIKTLKSSEQKLSVESDHKLQLLKDKTRRAMVIASKLLINSSRSDSEAWTNILEVVKEELESQIVENSSQENKNIGFYHYENADDVLAFYSSESISQNSSSKNRYARLTFQNGKLHQHVLQELTPPPHAIILPHEQIKNAVSSGSVTTFIDLAWPGHSPSRVYIKLYGSTDRAQQFLWLCTGELGPSYVNSKFDAVLNKGSPGEYIVGGNYEGMSSPSLIQNLTEGGVYLKPSNEGLVTGVVMDDSTNNAKFGIYVEEESTSKNAVGFGQVVGEKSMATIKLAAKYDNITEIVVTDCGIVLNL</sequence>
<evidence type="ECO:0000256" key="1">
    <source>
        <dbReference type="SAM" id="Coils"/>
    </source>
</evidence>
<dbReference type="InterPro" id="IPR029000">
    <property type="entry name" value="Cyclophilin-like_dom_sf"/>
</dbReference>
<evidence type="ECO:0008006" key="6">
    <source>
        <dbReference type="Google" id="ProtNLM"/>
    </source>
</evidence>
<organism evidence="4 5">
    <name type="scientific">Meganyctiphanes norvegica</name>
    <name type="common">Northern krill</name>
    <name type="synonym">Thysanopoda norvegica</name>
    <dbReference type="NCBI Taxonomy" id="48144"/>
    <lineage>
        <taxon>Eukaryota</taxon>
        <taxon>Metazoa</taxon>
        <taxon>Ecdysozoa</taxon>
        <taxon>Arthropoda</taxon>
        <taxon>Crustacea</taxon>
        <taxon>Multicrustacea</taxon>
        <taxon>Malacostraca</taxon>
        <taxon>Eumalacostraca</taxon>
        <taxon>Eucarida</taxon>
        <taxon>Euphausiacea</taxon>
        <taxon>Euphausiidae</taxon>
        <taxon>Meganyctiphanes</taxon>
    </lineage>
</organism>
<comment type="caution">
    <text evidence="4">The sequence shown here is derived from an EMBL/GenBank/DDBJ whole genome shotgun (WGS) entry which is preliminary data.</text>
</comment>
<evidence type="ECO:0000256" key="2">
    <source>
        <dbReference type="SAM" id="MobiDB-lite"/>
    </source>
</evidence>
<dbReference type="Gene3D" id="2.40.100.10">
    <property type="entry name" value="Cyclophilin-like"/>
    <property type="match status" value="1"/>
</dbReference>
<keyword evidence="3" id="KW-1133">Transmembrane helix</keyword>
<evidence type="ECO:0000313" key="4">
    <source>
        <dbReference type="EMBL" id="CAL4095017.1"/>
    </source>
</evidence>
<accession>A0AAV2QT55</accession>
<proteinExistence type="predicted"/>
<name>A0AAV2QT55_MEGNR</name>
<protein>
    <recommendedName>
        <fullName evidence="6">PPIase cyclophilin-type domain-containing protein</fullName>
    </recommendedName>
</protein>
<gene>
    <name evidence="4" type="ORF">MNOR_LOCUS15300</name>
</gene>
<reference evidence="4 5" key="1">
    <citation type="submission" date="2024-05" db="EMBL/GenBank/DDBJ databases">
        <authorList>
            <person name="Wallberg A."/>
        </authorList>
    </citation>
    <scope>NUCLEOTIDE SEQUENCE [LARGE SCALE GENOMIC DNA]</scope>
</reference>
<feature type="compositionally biased region" description="Basic and acidic residues" evidence="2">
    <location>
        <begin position="1"/>
        <end position="18"/>
    </location>
</feature>
<dbReference type="AlphaFoldDB" id="A0AAV2QT55"/>